<keyword evidence="10" id="KW-1003">Cell membrane</keyword>
<dbReference type="InterPro" id="IPR035968">
    <property type="entry name" value="ATP_synth_F1_ATPase_gsu"/>
</dbReference>
<organism evidence="11 12">
    <name type="scientific">Candidatus Buchananbacteria bacterium RIFCSPHIGHO2_01_FULL_46_12</name>
    <dbReference type="NCBI Taxonomy" id="1797536"/>
    <lineage>
        <taxon>Bacteria</taxon>
        <taxon>Candidatus Buchananiibacteriota</taxon>
    </lineage>
</organism>
<dbReference type="Proteomes" id="UP000178432">
    <property type="component" value="Unassembled WGS sequence"/>
</dbReference>
<evidence type="ECO:0000256" key="7">
    <source>
        <dbReference type="ARBA" id="ARBA00023136"/>
    </source>
</evidence>
<dbReference type="PANTHER" id="PTHR11693:SF22">
    <property type="entry name" value="ATP SYNTHASE SUBUNIT GAMMA, MITOCHONDRIAL"/>
    <property type="match status" value="1"/>
</dbReference>
<comment type="caution">
    <text evidence="11">The sequence shown here is derived from an EMBL/GenBank/DDBJ whole genome shotgun (WGS) entry which is preliminary data.</text>
</comment>
<dbReference type="NCBIfam" id="TIGR01146">
    <property type="entry name" value="ATPsyn_F1gamma"/>
    <property type="match status" value="1"/>
</dbReference>
<keyword evidence="6 10" id="KW-0406">Ion transport</keyword>
<dbReference type="SUPFAM" id="SSF52943">
    <property type="entry name" value="ATP synthase (F1-ATPase), gamma subunit"/>
    <property type="match status" value="1"/>
</dbReference>
<evidence type="ECO:0000256" key="1">
    <source>
        <dbReference type="ARBA" id="ARBA00003456"/>
    </source>
</evidence>
<comment type="subunit">
    <text evidence="10">F-type ATPases have 2 components, CF(1) - the catalytic core - and CF(0) - the membrane proton channel. CF(1) has five subunits: alpha(3), beta(3), gamma(1), delta(1), epsilon(1). CF(0) has three main subunits: a, b and c.</text>
</comment>
<dbReference type="InterPro" id="IPR000131">
    <property type="entry name" value="ATP_synth_F1_gsu"/>
</dbReference>
<dbReference type="CDD" id="cd12151">
    <property type="entry name" value="F1-ATPase_gamma"/>
    <property type="match status" value="1"/>
</dbReference>
<evidence type="ECO:0000313" key="12">
    <source>
        <dbReference type="Proteomes" id="UP000178432"/>
    </source>
</evidence>
<keyword evidence="9 10" id="KW-0066">ATP synthesis</keyword>
<keyword evidence="5 10" id="KW-0375">Hydrogen ion transport</keyword>
<comment type="subcellular location">
    <subcellularLocation>
        <location evidence="10">Cell membrane</location>
        <topology evidence="10">Peripheral membrane protein</topology>
    </subcellularLocation>
    <subcellularLocation>
        <location evidence="2">Membrane</location>
        <topology evidence="2">Peripheral membrane protein</topology>
    </subcellularLocation>
</comment>
<comment type="function">
    <text evidence="1 10">Produces ATP from ADP in the presence of a proton gradient across the membrane. The gamma chain is believed to be important in regulating ATPase activity and the flow of protons through the CF(0) complex.</text>
</comment>
<evidence type="ECO:0000256" key="6">
    <source>
        <dbReference type="ARBA" id="ARBA00023065"/>
    </source>
</evidence>
<dbReference type="PRINTS" id="PR00126">
    <property type="entry name" value="ATPASEGAMMA"/>
</dbReference>
<reference evidence="11 12" key="1">
    <citation type="journal article" date="2016" name="Nat. Commun.">
        <title>Thousands of microbial genomes shed light on interconnected biogeochemical processes in an aquifer system.</title>
        <authorList>
            <person name="Anantharaman K."/>
            <person name="Brown C.T."/>
            <person name="Hug L.A."/>
            <person name="Sharon I."/>
            <person name="Castelle C.J."/>
            <person name="Probst A.J."/>
            <person name="Thomas B.C."/>
            <person name="Singh A."/>
            <person name="Wilkins M.J."/>
            <person name="Karaoz U."/>
            <person name="Brodie E.L."/>
            <person name="Williams K.H."/>
            <person name="Hubbard S.S."/>
            <person name="Banfield J.F."/>
        </authorList>
    </citation>
    <scope>NUCLEOTIDE SEQUENCE [LARGE SCALE GENOMIC DNA]</scope>
</reference>
<keyword evidence="7 10" id="KW-0472">Membrane</keyword>
<dbReference type="GO" id="GO:0042777">
    <property type="term" value="P:proton motive force-driven plasma membrane ATP synthesis"/>
    <property type="evidence" value="ECO:0007669"/>
    <property type="project" value="UniProtKB-UniRule"/>
</dbReference>
<gene>
    <name evidence="10" type="primary">atpG</name>
    <name evidence="11" type="ORF">A2663_03790</name>
</gene>
<dbReference type="PANTHER" id="PTHR11693">
    <property type="entry name" value="ATP SYNTHASE GAMMA CHAIN"/>
    <property type="match status" value="1"/>
</dbReference>
<evidence type="ECO:0000256" key="8">
    <source>
        <dbReference type="ARBA" id="ARBA00023196"/>
    </source>
</evidence>
<dbReference type="GO" id="GO:0046933">
    <property type="term" value="F:proton-transporting ATP synthase activity, rotational mechanism"/>
    <property type="evidence" value="ECO:0007669"/>
    <property type="project" value="UniProtKB-UniRule"/>
</dbReference>
<dbReference type="Gene3D" id="3.40.1380.10">
    <property type="match status" value="1"/>
</dbReference>
<name>A0A1G1Y9M1_9BACT</name>
<accession>A0A1G1Y9M1</accession>
<proteinExistence type="inferred from homology"/>
<dbReference type="GO" id="GO:0005524">
    <property type="term" value="F:ATP binding"/>
    <property type="evidence" value="ECO:0007669"/>
    <property type="project" value="UniProtKB-UniRule"/>
</dbReference>
<dbReference type="GO" id="GO:0005886">
    <property type="term" value="C:plasma membrane"/>
    <property type="evidence" value="ECO:0007669"/>
    <property type="project" value="UniProtKB-SubCell"/>
</dbReference>
<sequence length="298" mass="32495">MALSTKLIKKRIRSISNTKKITRAMEMVSAVKMRKSVNAVLASRAYARTAWEVVLNLAKRVNPEDHPLLTGHGETNKTAIILISSNRSLCGGFNSQIIAKVLALAGADDVDYIAIGQKGAEMLARGGKNIVAQFEKPDVITGAETVKPAIKMIIADFLTGKYTKVFVAYTDYISALTQKPEVLQLLPFQALQDSDLGSIGAKSQNKEESAFDTFEYVFEPNKTEILSQFLPLLIEIQLYQAMLESAASEHSARMMAMKNASSAATDMIADLTLMFNQARQAGITREIAEITGSKAALE</sequence>
<dbReference type="Gene3D" id="1.10.287.80">
    <property type="entry name" value="ATP synthase, gamma subunit, helix hairpin domain"/>
    <property type="match status" value="2"/>
</dbReference>
<dbReference type="HAMAP" id="MF_00815">
    <property type="entry name" value="ATP_synth_gamma_bact"/>
    <property type="match status" value="1"/>
</dbReference>
<evidence type="ECO:0000313" key="11">
    <source>
        <dbReference type="EMBL" id="OGY49033.1"/>
    </source>
</evidence>
<dbReference type="Pfam" id="PF00231">
    <property type="entry name" value="ATP-synt"/>
    <property type="match status" value="1"/>
</dbReference>
<dbReference type="AlphaFoldDB" id="A0A1G1Y9M1"/>
<keyword evidence="8 10" id="KW-0139">CF(1)</keyword>
<evidence type="ECO:0000256" key="4">
    <source>
        <dbReference type="ARBA" id="ARBA00022448"/>
    </source>
</evidence>
<evidence type="ECO:0000256" key="3">
    <source>
        <dbReference type="ARBA" id="ARBA00007681"/>
    </source>
</evidence>
<evidence type="ECO:0000256" key="5">
    <source>
        <dbReference type="ARBA" id="ARBA00022781"/>
    </source>
</evidence>
<dbReference type="GO" id="GO:0045259">
    <property type="term" value="C:proton-transporting ATP synthase complex"/>
    <property type="evidence" value="ECO:0007669"/>
    <property type="project" value="UniProtKB-KW"/>
</dbReference>
<evidence type="ECO:0000256" key="2">
    <source>
        <dbReference type="ARBA" id="ARBA00004170"/>
    </source>
</evidence>
<evidence type="ECO:0000256" key="9">
    <source>
        <dbReference type="ARBA" id="ARBA00023310"/>
    </source>
</evidence>
<comment type="similarity">
    <text evidence="3 10">Belongs to the ATPase gamma chain family.</text>
</comment>
<evidence type="ECO:0000256" key="10">
    <source>
        <dbReference type="HAMAP-Rule" id="MF_00815"/>
    </source>
</evidence>
<protein>
    <recommendedName>
        <fullName evidence="10">ATP synthase gamma chain</fullName>
    </recommendedName>
    <alternativeName>
        <fullName evidence="10">ATP synthase F1 sector gamma subunit</fullName>
    </alternativeName>
    <alternativeName>
        <fullName evidence="10">F-ATPase gamma subunit</fullName>
    </alternativeName>
</protein>
<dbReference type="EMBL" id="MHIF01000006">
    <property type="protein sequence ID" value="OGY49033.1"/>
    <property type="molecule type" value="Genomic_DNA"/>
</dbReference>
<keyword evidence="4 10" id="KW-0813">Transport</keyword>